<feature type="compositionally biased region" description="Low complexity" evidence="1">
    <location>
        <begin position="335"/>
        <end position="349"/>
    </location>
</feature>
<feature type="region of interest" description="Disordered" evidence="1">
    <location>
        <begin position="326"/>
        <end position="453"/>
    </location>
</feature>
<accession>A0ABQ8KVZ4</accession>
<feature type="compositionally biased region" description="Pro residues" evidence="1">
    <location>
        <begin position="988"/>
        <end position="999"/>
    </location>
</feature>
<feature type="compositionally biased region" description="Low complexity" evidence="1">
    <location>
        <begin position="493"/>
        <end position="513"/>
    </location>
</feature>
<feature type="region of interest" description="Disordered" evidence="1">
    <location>
        <begin position="919"/>
        <end position="938"/>
    </location>
</feature>
<feature type="compositionally biased region" description="Pro residues" evidence="1">
    <location>
        <begin position="924"/>
        <end position="935"/>
    </location>
</feature>
<feature type="region of interest" description="Disordered" evidence="1">
    <location>
        <begin position="983"/>
        <end position="1009"/>
    </location>
</feature>
<feature type="compositionally biased region" description="Basic and acidic residues" evidence="1">
    <location>
        <begin position="400"/>
        <end position="412"/>
    </location>
</feature>
<feature type="compositionally biased region" description="Polar residues" evidence="1">
    <location>
        <begin position="626"/>
        <end position="640"/>
    </location>
</feature>
<dbReference type="InterPro" id="IPR011022">
    <property type="entry name" value="Arrestin_C-like"/>
</dbReference>
<feature type="compositionally biased region" description="Polar residues" evidence="1">
    <location>
        <begin position="360"/>
        <end position="372"/>
    </location>
</feature>
<feature type="region of interest" description="Disordered" evidence="1">
    <location>
        <begin position="541"/>
        <end position="684"/>
    </location>
</feature>
<feature type="region of interest" description="Disordered" evidence="1">
    <location>
        <begin position="489"/>
        <end position="527"/>
    </location>
</feature>
<evidence type="ECO:0000259" key="2">
    <source>
        <dbReference type="SMART" id="SM01017"/>
    </source>
</evidence>
<feature type="compositionally biased region" description="Low complexity" evidence="1">
    <location>
        <begin position="849"/>
        <end position="875"/>
    </location>
</feature>
<name>A0ABQ8KVZ4_9APHY</name>
<feature type="compositionally biased region" description="Basic and acidic residues" evidence="1">
    <location>
        <begin position="756"/>
        <end position="769"/>
    </location>
</feature>
<dbReference type="PANTHER" id="PTHR36419">
    <property type="entry name" value="ARRESTIN FAMILY PROTEIN 1"/>
    <property type="match status" value="1"/>
</dbReference>
<reference evidence="3 4" key="1">
    <citation type="journal article" date="2021" name="Environ. Microbiol.">
        <title>Gene family expansions and transcriptome signatures uncover fungal adaptations to wood decay.</title>
        <authorList>
            <person name="Hage H."/>
            <person name="Miyauchi S."/>
            <person name="Viragh M."/>
            <person name="Drula E."/>
            <person name="Min B."/>
            <person name="Chaduli D."/>
            <person name="Navarro D."/>
            <person name="Favel A."/>
            <person name="Norest M."/>
            <person name="Lesage-Meessen L."/>
            <person name="Balint B."/>
            <person name="Merenyi Z."/>
            <person name="de Eugenio L."/>
            <person name="Morin E."/>
            <person name="Martinez A.T."/>
            <person name="Baldrian P."/>
            <person name="Stursova M."/>
            <person name="Martinez M.J."/>
            <person name="Novotny C."/>
            <person name="Magnuson J.K."/>
            <person name="Spatafora J.W."/>
            <person name="Maurice S."/>
            <person name="Pangilinan J."/>
            <person name="Andreopoulos W."/>
            <person name="LaButti K."/>
            <person name="Hundley H."/>
            <person name="Na H."/>
            <person name="Kuo A."/>
            <person name="Barry K."/>
            <person name="Lipzen A."/>
            <person name="Henrissat B."/>
            <person name="Riley R."/>
            <person name="Ahrendt S."/>
            <person name="Nagy L.G."/>
            <person name="Grigoriev I.V."/>
            <person name="Martin F."/>
            <person name="Rosso M.N."/>
        </authorList>
    </citation>
    <scope>NUCLEOTIDE SEQUENCE [LARGE SCALE GENOMIC DNA]</scope>
    <source>
        <strain evidence="3 4">CIRM-BRFM 1785</strain>
    </source>
</reference>
<feature type="compositionally biased region" description="Pro residues" evidence="1">
    <location>
        <begin position="775"/>
        <end position="789"/>
    </location>
</feature>
<proteinExistence type="predicted"/>
<keyword evidence="4" id="KW-1185">Reference proteome</keyword>
<feature type="compositionally biased region" description="Basic and acidic residues" evidence="1">
    <location>
        <begin position="818"/>
        <end position="829"/>
    </location>
</feature>
<feature type="region of interest" description="Disordered" evidence="1">
    <location>
        <begin position="709"/>
        <end position="881"/>
    </location>
</feature>
<feature type="domain" description="Arrestin C-terminal-like" evidence="2">
    <location>
        <begin position="171"/>
        <end position="311"/>
    </location>
</feature>
<dbReference type="Gene3D" id="2.60.40.640">
    <property type="match status" value="1"/>
</dbReference>
<organism evidence="3 4">
    <name type="scientific">Rhodofomes roseus</name>
    <dbReference type="NCBI Taxonomy" id="34475"/>
    <lineage>
        <taxon>Eukaryota</taxon>
        <taxon>Fungi</taxon>
        <taxon>Dikarya</taxon>
        <taxon>Basidiomycota</taxon>
        <taxon>Agaricomycotina</taxon>
        <taxon>Agaricomycetes</taxon>
        <taxon>Polyporales</taxon>
        <taxon>Rhodofomes</taxon>
    </lineage>
</organism>
<dbReference type="SMART" id="SM01017">
    <property type="entry name" value="Arrestin_C"/>
    <property type="match status" value="1"/>
</dbReference>
<protein>
    <recommendedName>
        <fullName evidence="2">Arrestin C-terminal-like domain-containing protein</fullName>
    </recommendedName>
</protein>
<feature type="compositionally biased region" description="Low complexity" evidence="1">
    <location>
        <begin position="744"/>
        <end position="753"/>
    </location>
</feature>
<dbReference type="InterPro" id="IPR053060">
    <property type="entry name" value="Cytokinesis_Signaling_Reg"/>
</dbReference>
<comment type="caution">
    <text evidence="3">The sequence shown here is derived from an EMBL/GenBank/DDBJ whole genome shotgun (WGS) entry which is preliminary data.</text>
</comment>
<dbReference type="Pfam" id="PF02752">
    <property type="entry name" value="Arrestin_C"/>
    <property type="match status" value="1"/>
</dbReference>
<dbReference type="RefSeq" id="XP_047784196.1">
    <property type="nucleotide sequence ID" value="XM_047926963.1"/>
</dbReference>
<sequence length="1009" mass="106315">MSLAKLTLRPPPNIDFVQGYPGIPPGGADRPQAAVKGAIEVRVGGQGVKAKWVRIELKKVEVLPGGNTFYDYVGQSPINVWQASEEYGTLHTQDFPFYIRIPESIPPSIALEKGAGIRYELIAAVCLKGKRGLLRRDKPTITTASSTIIIDKHELHSTWPIYQQPETRNHTQGDVTLIVERTRTCFGPGDRVTVSATVKADNMYKDTLRGFEFTLRETTVFRGGPQSTGKKGAPVIKVVHIAEQRVPLNAALFGGMQHKADLFVTIPTQHTSTTLNTARHIDITYHLVVKALMATTSHVSLDLPIVVSNWPKPVSIEAMRRIGLAPNVSSPHGNPSSVPSTTSSSSSPPLIGQPIMKNQGRPSTAQSANSQVDVVIGRPSVGQYNTAPAERSNGTAGAGKPDEFGVKAKAMNDQESSVSPPERSGTHAAQTIGGTPGLGASSSGSGPGRIAPYASDTTAFVRPRAGSARVTSQRLTVTNLNEAELAEHRAAERAANASRAQGSGSSGSRPSTAPTQNASRRWMTAEEEKTKLYKTAVANVERVQGVPVPRPLSPVGQSSAPSTPPPDAVSMPVPAPATQRPNKRWLTAEEEKARLFESAQAAVARAQGLDGSITSSPPESLHGRSDSITSNSPMSSQQARAQEPTAGPAPRTPPPAQGSSGGYRSSPQTPPSARGRMPTYLTADEEKAAMRRFYEAKAAVDRTQEVAFGVSPSTPASGPMPYDALYPSKPASPPTVGGSPPPFASSASSSQPAYLSEKERLRRDYEARDAAAMASPPPAPPPHSMPPPMSAVGSPAYQPPAPVTTIPPPAAAMSSAAAEKEMLRRRFEAQDTAVYGSNGPPAPPPRSGSFSASSRALPASSRSPPVPPVSAGSRPLTAAEEKARLKAMYEAEDRVAKPPNGVISHPASSVTPLANGAAHYAAPVAPPPPPPLAPKPPKEYIQETQEEDMRTHARLQAIDKEISATAPLKTEVILSSFSADLVDASGNPMPPPGPPPPIAQPTSMPVEIE</sequence>
<dbReference type="Proteomes" id="UP000814176">
    <property type="component" value="Unassembled WGS sequence"/>
</dbReference>
<evidence type="ECO:0000313" key="4">
    <source>
        <dbReference type="Proteomes" id="UP000814176"/>
    </source>
</evidence>
<feature type="compositionally biased region" description="Pro residues" evidence="1">
    <location>
        <begin position="797"/>
        <end position="810"/>
    </location>
</feature>
<evidence type="ECO:0000256" key="1">
    <source>
        <dbReference type="SAM" id="MobiDB-lite"/>
    </source>
</evidence>
<dbReference type="InterPro" id="IPR014752">
    <property type="entry name" value="Arrestin-like_C"/>
</dbReference>
<evidence type="ECO:0000313" key="3">
    <source>
        <dbReference type="EMBL" id="KAH9843149.1"/>
    </source>
</evidence>
<dbReference type="GeneID" id="72007695"/>
<dbReference type="PANTHER" id="PTHR36419:SF1">
    <property type="entry name" value="RHO1 GEF LOCALIZING PROTEIN 1"/>
    <property type="match status" value="1"/>
</dbReference>
<feature type="compositionally biased region" description="Basic and acidic residues" evidence="1">
    <location>
        <begin position="586"/>
        <end position="595"/>
    </location>
</feature>
<gene>
    <name evidence="3" type="ORF">C8Q71DRAFT_853639</name>
</gene>
<dbReference type="EMBL" id="JADCUA010000002">
    <property type="protein sequence ID" value="KAH9843149.1"/>
    <property type="molecule type" value="Genomic_DNA"/>
</dbReference>